<gene>
    <name evidence="3" type="ORF">FRX31_011472</name>
</gene>
<dbReference type="Proteomes" id="UP000554482">
    <property type="component" value="Unassembled WGS sequence"/>
</dbReference>
<accession>A0A7J6WPT0</accession>
<dbReference type="EMBL" id="JABWDY010012649">
    <property type="protein sequence ID" value="KAF5198938.1"/>
    <property type="molecule type" value="Genomic_DNA"/>
</dbReference>
<proteinExistence type="predicted"/>
<protein>
    <submittedName>
        <fullName evidence="3">Metallo-hydrolase/oxidoreductase superfamily protein</fullName>
    </submittedName>
</protein>
<dbReference type="SUPFAM" id="SSF56281">
    <property type="entry name" value="Metallo-hydrolase/oxidoreductase"/>
    <property type="match status" value="1"/>
</dbReference>
<keyword evidence="3" id="KW-0378">Hydrolase</keyword>
<dbReference type="InterPro" id="IPR036866">
    <property type="entry name" value="RibonucZ/Hydroxyglut_hydro"/>
</dbReference>
<feature type="compositionally biased region" description="Polar residues" evidence="1">
    <location>
        <begin position="1"/>
        <end position="12"/>
    </location>
</feature>
<dbReference type="PANTHER" id="PTHR42663">
    <property type="entry name" value="HYDROLASE C777.06C-RELATED-RELATED"/>
    <property type="match status" value="1"/>
</dbReference>
<dbReference type="GO" id="GO:0016787">
    <property type="term" value="F:hydrolase activity"/>
    <property type="evidence" value="ECO:0007669"/>
    <property type="project" value="UniProtKB-KW"/>
</dbReference>
<evidence type="ECO:0000313" key="4">
    <source>
        <dbReference type="Proteomes" id="UP000554482"/>
    </source>
</evidence>
<comment type="caution">
    <text evidence="3">The sequence shown here is derived from an EMBL/GenBank/DDBJ whole genome shotgun (WGS) entry which is preliminary data.</text>
</comment>
<evidence type="ECO:0000259" key="2">
    <source>
        <dbReference type="Pfam" id="PF12706"/>
    </source>
</evidence>
<dbReference type="Pfam" id="PF12706">
    <property type="entry name" value="Lactamase_B_2"/>
    <property type="match status" value="1"/>
</dbReference>
<organism evidence="3 4">
    <name type="scientific">Thalictrum thalictroides</name>
    <name type="common">Rue-anemone</name>
    <name type="synonym">Anemone thalictroides</name>
    <dbReference type="NCBI Taxonomy" id="46969"/>
    <lineage>
        <taxon>Eukaryota</taxon>
        <taxon>Viridiplantae</taxon>
        <taxon>Streptophyta</taxon>
        <taxon>Embryophyta</taxon>
        <taxon>Tracheophyta</taxon>
        <taxon>Spermatophyta</taxon>
        <taxon>Magnoliopsida</taxon>
        <taxon>Ranunculales</taxon>
        <taxon>Ranunculaceae</taxon>
        <taxon>Thalictroideae</taxon>
        <taxon>Thalictrum</taxon>
    </lineage>
</organism>
<keyword evidence="4" id="KW-1185">Reference proteome</keyword>
<dbReference type="Gene3D" id="3.60.15.10">
    <property type="entry name" value="Ribonuclease Z/Hydroxyacylglutathione hydrolase-like"/>
    <property type="match status" value="1"/>
</dbReference>
<name>A0A7J6WPT0_THATH</name>
<dbReference type="CDD" id="cd16279">
    <property type="entry name" value="metallo-hydrolase-like_MBL-fold"/>
    <property type="match status" value="1"/>
</dbReference>
<reference evidence="3 4" key="1">
    <citation type="submission" date="2020-06" db="EMBL/GenBank/DDBJ databases">
        <title>Transcriptomic and genomic resources for Thalictrum thalictroides and T. hernandezii: Facilitating candidate gene discovery in an emerging model plant lineage.</title>
        <authorList>
            <person name="Arias T."/>
            <person name="Riano-Pachon D.M."/>
            <person name="Di Stilio V.S."/>
        </authorList>
    </citation>
    <scope>NUCLEOTIDE SEQUENCE [LARGE SCALE GENOMIC DNA]</scope>
    <source>
        <strain evidence="4">cv. WT478/WT964</strain>
        <tissue evidence="3">Leaves</tissue>
    </source>
</reference>
<evidence type="ECO:0000256" key="1">
    <source>
        <dbReference type="SAM" id="MobiDB-lite"/>
    </source>
</evidence>
<dbReference type="PANTHER" id="PTHR42663:SF6">
    <property type="entry name" value="HYDROLASE C777.06C-RELATED"/>
    <property type="match status" value="1"/>
</dbReference>
<dbReference type="InterPro" id="IPR001279">
    <property type="entry name" value="Metallo-B-lactamas"/>
</dbReference>
<feature type="region of interest" description="Disordered" evidence="1">
    <location>
        <begin position="1"/>
        <end position="24"/>
    </location>
</feature>
<dbReference type="PROSITE" id="PS51257">
    <property type="entry name" value="PROKAR_LIPOPROTEIN"/>
    <property type="match status" value="1"/>
</dbReference>
<evidence type="ECO:0000313" key="3">
    <source>
        <dbReference type="EMBL" id="KAF5198938.1"/>
    </source>
</evidence>
<dbReference type="AlphaFoldDB" id="A0A7J6WPT0"/>
<dbReference type="OrthoDB" id="341300at2759"/>
<feature type="domain" description="Metallo-beta-lactamase" evidence="2">
    <location>
        <begin position="89"/>
        <end position="209"/>
    </location>
</feature>
<sequence>MEKVKFTNNGNCFESESESKDKKGSSSLLFLGTGCSSAVPNVLCLIQPSNPPCEVCTQSLSIPPEKNPNYRCNTSLLIDYSNDDGEHKYILIDVGKTFREQVLRWFTRHSIPQVDSIILTHEHADAVLGLDDIRAVQPFSPTNDIEPTQIYLTQFAMDSVAEKFPYLVQKKLKEGQEVRRVAQLDWNIIKNDLEEPFVSSGLQFVPLPVTFSESILPRCYEFTIFPI</sequence>